<dbReference type="AlphaFoldDB" id="A0A5B2TN58"/>
<proteinExistence type="predicted"/>
<feature type="signal peptide" evidence="6">
    <location>
        <begin position="1"/>
        <end position="23"/>
    </location>
</feature>
<accession>A0A5B2TN58</accession>
<dbReference type="Gene3D" id="2.60.120.200">
    <property type="match status" value="1"/>
</dbReference>
<dbReference type="PANTHER" id="PTHR19277">
    <property type="entry name" value="PENTRAXIN"/>
    <property type="match status" value="1"/>
</dbReference>
<dbReference type="Proteomes" id="UP000323082">
    <property type="component" value="Unassembled WGS sequence"/>
</dbReference>
<dbReference type="InterPro" id="IPR013320">
    <property type="entry name" value="ConA-like_dom_sf"/>
</dbReference>
<evidence type="ECO:0000259" key="7">
    <source>
        <dbReference type="SMART" id="SM00560"/>
    </source>
</evidence>
<keyword evidence="4" id="KW-0106">Calcium</keyword>
<dbReference type="SMART" id="SM00560">
    <property type="entry name" value="LamGL"/>
    <property type="match status" value="1"/>
</dbReference>
<evidence type="ECO:0000313" key="8">
    <source>
        <dbReference type="EMBL" id="KAA2215664.1"/>
    </source>
</evidence>
<protein>
    <submittedName>
        <fullName evidence="8">T9SS type A sorting domain-containing protein</fullName>
    </submittedName>
</protein>
<reference evidence="8 9" key="1">
    <citation type="journal article" date="2015" name="Int. J. Syst. Evol. Microbiol.">
        <title>Chryseobacterium sediminis sp. nov., isolated from a river sediment.</title>
        <authorList>
            <person name="Kampfer P."/>
            <person name="Busse H.J."/>
            <person name="McInroy J.A."/>
            <person name="Glaeser S.P."/>
        </authorList>
    </citation>
    <scope>NUCLEOTIDE SEQUENCE [LARGE SCALE GENOMIC DNA]</scope>
    <source>
        <strain evidence="8 9">IMT-174</strain>
    </source>
</reference>
<keyword evidence="3 6" id="KW-0732">Signal</keyword>
<comment type="caution">
    <text evidence="8">The sequence shown here is derived from an EMBL/GenBank/DDBJ whole genome shotgun (WGS) entry which is preliminary data.</text>
</comment>
<dbReference type="EMBL" id="VUNZ01000006">
    <property type="protein sequence ID" value="KAA2215664.1"/>
    <property type="molecule type" value="Genomic_DNA"/>
</dbReference>
<dbReference type="PANTHER" id="PTHR19277:SF125">
    <property type="entry name" value="B6"/>
    <property type="match status" value="1"/>
</dbReference>
<evidence type="ECO:0000256" key="5">
    <source>
        <dbReference type="ARBA" id="ARBA00023157"/>
    </source>
</evidence>
<dbReference type="GO" id="GO:0004553">
    <property type="term" value="F:hydrolase activity, hydrolyzing O-glycosyl compounds"/>
    <property type="evidence" value="ECO:0007669"/>
    <property type="project" value="UniProtKB-ARBA"/>
</dbReference>
<dbReference type="InterPro" id="IPR051360">
    <property type="entry name" value="Neuronal_Pentraxin_Related"/>
</dbReference>
<evidence type="ECO:0000256" key="2">
    <source>
        <dbReference type="ARBA" id="ARBA00022723"/>
    </source>
</evidence>
<feature type="chain" id="PRO_5022714652" evidence="6">
    <location>
        <begin position="24"/>
        <end position="409"/>
    </location>
</feature>
<dbReference type="Pfam" id="PF18962">
    <property type="entry name" value="Por_Secre_tail"/>
    <property type="match status" value="1"/>
</dbReference>
<dbReference type="InterPro" id="IPR006558">
    <property type="entry name" value="LamG-like"/>
</dbReference>
<keyword evidence="2" id="KW-0479">Metal-binding</keyword>
<dbReference type="Gene3D" id="2.60.40.2700">
    <property type="match status" value="1"/>
</dbReference>
<gene>
    <name evidence="8" type="ORF">FW780_21340</name>
</gene>
<evidence type="ECO:0000256" key="1">
    <source>
        <dbReference type="ARBA" id="ARBA00001913"/>
    </source>
</evidence>
<dbReference type="OrthoDB" id="1391570at2"/>
<dbReference type="NCBIfam" id="TIGR04183">
    <property type="entry name" value="Por_Secre_tail"/>
    <property type="match status" value="1"/>
</dbReference>
<dbReference type="GO" id="GO:0046872">
    <property type="term" value="F:metal ion binding"/>
    <property type="evidence" value="ECO:0007669"/>
    <property type="project" value="UniProtKB-KW"/>
</dbReference>
<sequence>MKKSFFSVFMLTGLFVIQINAQASLNFDGNDDLVSVVNSPVSGSTSRTVEAWIKTIKNSDPTGLGQSVIVDWGTASTGGRFTLNTFTGNTLRLEVQGSGINGTTALNDGNWHHVAVTYQNGANPNTKLYVDGNLDGSGNLTTSVNTATGGTFRIGERVDNVNLFRGSIDDVRVWNVVKSQAQIQQDMSKEFCAVQPGLVAYYKFNEGIPAGNNTSKTTIYDYSGNNKNATATGFALNGSVSNFDTPKTLTLTTIDGTVSQNNNLITANQTGATYQWYNCSGNSPISGANSQSYTATAAGNYAVMVSLNGCMVMSTCVAVNNLATTEVQSKNKFNIYPNPSSGDFYFMLNNAKAGKISIYDATGKFIKNEIFKTDQEGNGKIRINEPKGIYFVSVEDEKGNKEIIKLIKD</sequence>
<feature type="domain" description="LamG-like jellyroll fold" evidence="7">
    <location>
        <begin position="45"/>
        <end position="181"/>
    </location>
</feature>
<evidence type="ECO:0000313" key="9">
    <source>
        <dbReference type="Proteomes" id="UP000323082"/>
    </source>
</evidence>
<evidence type="ECO:0000256" key="6">
    <source>
        <dbReference type="SAM" id="SignalP"/>
    </source>
</evidence>
<evidence type="ECO:0000256" key="3">
    <source>
        <dbReference type="ARBA" id="ARBA00022729"/>
    </source>
</evidence>
<comment type="cofactor">
    <cofactor evidence="1">
        <name>Ca(2+)</name>
        <dbReference type="ChEBI" id="CHEBI:29108"/>
    </cofactor>
</comment>
<dbReference type="SUPFAM" id="SSF49899">
    <property type="entry name" value="Concanavalin A-like lectins/glucanases"/>
    <property type="match status" value="1"/>
</dbReference>
<keyword evidence="5" id="KW-1015">Disulfide bond</keyword>
<evidence type="ECO:0000256" key="4">
    <source>
        <dbReference type="ARBA" id="ARBA00022837"/>
    </source>
</evidence>
<dbReference type="RefSeq" id="WP_149835609.1">
    <property type="nucleotide sequence ID" value="NZ_VUNZ01000006.1"/>
</dbReference>
<dbReference type="GO" id="GO:0005975">
    <property type="term" value="P:carbohydrate metabolic process"/>
    <property type="evidence" value="ECO:0007669"/>
    <property type="project" value="UniProtKB-ARBA"/>
</dbReference>
<dbReference type="Pfam" id="PF13385">
    <property type="entry name" value="Laminin_G_3"/>
    <property type="match status" value="1"/>
</dbReference>
<dbReference type="InterPro" id="IPR026444">
    <property type="entry name" value="Secre_tail"/>
</dbReference>
<organism evidence="8 9">
    <name type="scientific">Chryseobacterium sediminis</name>
    <dbReference type="NCBI Taxonomy" id="1679494"/>
    <lineage>
        <taxon>Bacteria</taxon>
        <taxon>Pseudomonadati</taxon>
        <taxon>Bacteroidota</taxon>
        <taxon>Flavobacteriia</taxon>
        <taxon>Flavobacteriales</taxon>
        <taxon>Weeksellaceae</taxon>
        <taxon>Chryseobacterium group</taxon>
        <taxon>Chryseobacterium</taxon>
    </lineage>
</organism>
<name>A0A5B2TN58_9FLAO</name>